<dbReference type="RefSeq" id="WP_133628808.1">
    <property type="nucleotide sequence ID" value="NZ_SOAZ01000021.1"/>
</dbReference>
<proteinExistence type="predicted"/>
<accession>A0A4R7K9Y4</accession>
<name>A0A4R7K9Y4_9CLOT</name>
<dbReference type="OrthoDB" id="43591at2"/>
<protein>
    <submittedName>
        <fullName evidence="1">Uncharacterized protein</fullName>
    </submittedName>
</protein>
<dbReference type="AlphaFoldDB" id="A0A4R7K9Y4"/>
<reference evidence="1 2" key="1">
    <citation type="submission" date="2019-03" db="EMBL/GenBank/DDBJ databases">
        <title>Genomic Encyclopedia of Type Strains, Phase IV (KMG-IV): sequencing the most valuable type-strain genomes for metagenomic binning, comparative biology and taxonomic classification.</title>
        <authorList>
            <person name="Goeker M."/>
        </authorList>
    </citation>
    <scope>NUCLEOTIDE SEQUENCE [LARGE SCALE GENOMIC DNA]</scope>
    <source>
        <strain evidence="1 2">DSM 24455</strain>
    </source>
</reference>
<keyword evidence="2" id="KW-1185">Reference proteome</keyword>
<organism evidence="1 2">
    <name type="scientific">Fonticella tunisiensis</name>
    <dbReference type="NCBI Taxonomy" id="1096341"/>
    <lineage>
        <taxon>Bacteria</taxon>
        <taxon>Bacillati</taxon>
        <taxon>Bacillota</taxon>
        <taxon>Clostridia</taxon>
        <taxon>Eubacteriales</taxon>
        <taxon>Clostridiaceae</taxon>
        <taxon>Fonticella</taxon>
    </lineage>
</organism>
<evidence type="ECO:0000313" key="2">
    <source>
        <dbReference type="Proteomes" id="UP000295325"/>
    </source>
</evidence>
<dbReference type="Proteomes" id="UP000295325">
    <property type="component" value="Unassembled WGS sequence"/>
</dbReference>
<evidence type="ECO:0000313" key="1">
    <source>
        <dbReference type="EMBL" id="TDT51077.1"/>
    </source>
</evidence>
<dbReference type="EMBL" id="SOAZ01000021">
    <property type="protein sequence ID" value="TDT51077.1"/>
    <property type="molecule type" value="Genomic_DNA"/>
</dbReference>
<sequence length="205" mass="22924">MNFSDYQSIINKISGVINSKVVIDKNNIVEIHILANNARSPKQIVRDIESSLLAAFNYRIDRKKVSIAQIQADDHDSLRRIKFIGVTLKTYDNTVECSVKLLYQDEEYSVTQIGINTAANRRKIVADTTVKAVEKILGQAFVFDIQDVILSSSNDVTFVSVLVNMIFEGSEETMVGSAVVKNDINETIAKSTLDAINRRVQKINI</sequence>
<gene>
    <name evidence="1" type="ORF">EDD71_1211</name>
</gene>
<comment type="caution">
    <text evidence="1">The sequence shown here is derived from an EMBL/GenBank/DDBJ whole genome shotgun (WGS) entry which is preliminary data.</text>
</comment>